<organism evidence="2 3">
    <name type="scientific">Pseudonocardia acidicola</name>
    <dbReference type="NCBI Taxonomy" id="2724939"/>
    <lineage>
        <taxon>Bacteria</taxon>
        <taxon>Bacillati</taxon>
        <taxon>Actinomycetota</taxon>
        <taxon>Actinomycetes</taxon>
        <taxon>Pseudonocardiales</taxon>
        <taxon>Pseudonocardiaceae</taxon>
        <taxon>Pseudonocardia</taxon>
    </lineage>
</organism>
<gene>
    <name evidence="2" type="ORF">HF526_01495</name>
</gene>
<feature type="region of interest" description="Disordered" evidence="1">
    <location>
        <begin position="1"/>
        <end position="33"/>
    </location>
</feature>
<dbReference type="Proteomes" id="UP000820669">
    <property type="component" value="Unassembled WGS sequence"/>
</dbReference>
<comment type="caution">
    <text evidence="2">The sequence shown here is derived from an EMBL/GenBank/DDBJ whole genome shotgun (WGS) entry which is preliminary data.</text>
</comment>
<dbReference type="RefSeq" id="WP_169379378.1">
    <property type="nucleotide sequence ID" value="NZ_JAAXLA010000002.1"/>
</dbReference>
<feature type="compositionally biased region" description="Basic and acidic residues" evidence="1">
    <location>
        <begin position="68"/>
        <end position="90"/>
    </location>
</feature>
<reference evidence="2 3" key="1">
    <citation type="submission" date="2020-04" db="EMBL/GenBank/DDBJ databases">
        <authorList>
            <person name="Klaysubun C."/>
            <person name="Duangmal K."/>
            <person name="Lipun K."/>
        </authorList>
    </citation>
    <scope>NUCLEOTIDE SEQUENCE [LARGE SCALE GENOMIC DNA]</scope>
    <source>
        <strain evidence="2 3">K10HN5</strain>
    </source>
</reference>
<evidence type="ECO:0000256" key="1">
    <source>
        <dbReference type="SAM" id="MobiDB-lite"/>
    </source>
</evidence>
<evidence type="ECO:0008006" key="4">
    <source>
        <dbReference type="Google" id="ProtNLM"/>
    </source>
</evidence>
<sequence length="90" mass="9873">MDDEHRTEPAKAVPATAPTPDPVPDYDESGVPTLDHVRDKIEGRYARSLGATELAEGTVAAQSAEEQQAAREKAGRDRLEEIRRSMRADD</sequence>
<accession>A0ABX1S347</accession>
<protein>
    <recommendedName>
        <fullName evidence="4">35 kDa protein</fullName>
    </recommendedName>
</protein>
<proteinExistence type="predicted"/>
<feature type="region of interest" description="Disordered" evidence="1">
    <location>
        <begin position="57"/>
        <end position="90"/>
    </location>
</feature>
<evidence type="ECO:0000313" key="3">
    <source>
        <dbReference type="Proteomes" id="UP000820669"/>
    </source>
</evidence>
<name>A0ABX1S347_9PSEU</name>
<evidence type="ECO:0000313" key="2">
    <source>
        <dbReference type="EMBL" id="NMH96006.1"/>
    </source>
</evidence>
<keyword evidence="3" id="KW-1185">Reference proteome</keyword>
<dbReference type="EMBL" id="JAAXLA010000002">
    <property type="protein sequence ID" value="NMH96006.1"/>
    <property type="molecule type" value="Genomic_DNA"/>
</dbReference>